<gene>
    <name evidence="2" type="ORF">C5167_038531</name>
</gene>
<feature type="region of interest" description="Disordered" evidence="1">
    <location>
        <begin position="1"/>
        <end position="25"/>
    </location>
</feature>
<sequence length="268" mass="30438">MQKEKVLMNAGLKPSCMKESTPREERIRVNKKHLQKLLEECHRKLALLKTTTTTTNPNDDDEDAEKFSSECADFQLCDLIKSTIESPNFIEKLGSVHVSAQESINEEGNSWDVINDNDLWEDGNIDGDVESDQNSYVFVRQEDIMEGIACFMATYLPSLQQTRMIMPFDWSSLKPAKILYYGFCIGEFDKVYLILQELSPNELQEVLSKTFSIKKKKGKLQKAWDGSKVIYNLASWGATAAGIYQNPALFKAASVAFWSSCRVLSELF</sequence>
<proteinExistence type="predicted"/>
<dbReference type="PANTHER" id="PTHR33874:SF1">
    <property type="entry name" value="RING FINGER PROTEIN"/>
    <property type="match status" value="1"/>
</dbReference>
<dbReference type="OMA" id="AMLEQCQ"/>
<evidence type="ECO:0000313" key="3">
    <source>
        <dbReference type="Proteomes" id="UP000316621"/>
    </source>
</evidence>
<dbReference type="Gramene" id="RZC45581">
    <property type="protein sequence ID" value="RZC45581"/>
    <property type="gene ID" value="C5167_038531"/>
</dbReference>
<dbReference type="Proteomes" id="UP000316621">
    <property type="component" value="Chromosome 1"/>
</dbReference>
<organism evidence="2 3">
    <name type="scientific">Papaver somniferum</name>
    <name type="common">Opium poppy</name>
    <dbReference type="NCBI Taxonomy" id="3469"/>
    <lineage>
        <taxon>Eukaryota</taxon>
        <taxon>Viridiplantae</taxon>
        <taxon>Streptophyta</taxon>
        <taxon>Embryophyta</taxon>
        <taxon>Tracheophyta</taxon>
        <taxon>Spermatophyta</taxon>
        <taxon>Magnoliopsida</taxon>
        <taxon>Ranunculales</taxon>
        <taxon>Papaveraceae</taxon>
        <taxon>Papaveroideae</taxon>
        <taxon>Papaver</taxon>
    </lineage>
</organism>
<dbReference type="EMBL" id="CM010715">
    <property type="protein sequence ID" value="RZC45581.1"/>
    <property type="molecule type" value="Genomic_DNA"/>
</dbReference>
<name>A0A4Y7ID50_PAPSO</name>
<reference evidence="2 3" key="1">
    <citation type="journal article" date="2018" name="Science">
        <title>The opium poppy genome and morphinan production.</title>
        <authorList>
            <person name="Guo L."/>
            <person name="Winzer T."/>
            <person name="Yang X."/>
            <person name="Li Y."/>
            <person name="Ning Z."/>
            <person name="He Z."/>
            <person name="Teodor R."/>
            <person name="Lu Y."/>
            <person name="Bowser T.A."/>
            <person name="Graham I.A."/>
            <person name="Ye K."/>
        </authorList>
    </citation>
    <scope>NUCLEOTIDE SEQUENCE [LARGE SCALE GENOMIC DNA]</scope>
    <source>
        <strain evidence="3">cv. HN1</strain>
        <tissue evidence="2">Leaves</tissue>
    </source>
</reference>
<dbReference type="AlphaFoldDB" id="A0A4Y7ID50"/>
<keyword evidence="3" id="KW-1185">Reference proteome</keyword>
<protein>
    <submittedName>
        <fullName evidence="2">Uncharacterized protein</fullName>
    </submittedName>
</protein>
<dbReference type="PANTHER" id="PTHR33874">
    <property type="entry name" value="RING FINGER PROTEIN"/>
    <property type="match status" value="1"/>
</dbReference>
<evidence type="ECO:0000256" key="1">
    <source>
        <dbReference type="SAM" id="MobiDB-lite"/>
    </source>
</evidence>
<evidence type="ECO:0000313" key="2">
    <source>
        <dbReference type="EMBL" id="RZC45581.1"/>
    </source>
</evidence>
<accession>A0A4Y7ID50</accession>